<gene>
    <name evidence="1" type="ORF">RFM23_06015</name>
</gene>
<protein>
    <submittedName>
        <fullName evidence="1">Uncharacterized protein</fullName>
    </submittedName>
</protein>
<sequence>MMSHKLMFGPAAVLSVTALGLALIRLASAFREFVHPRYRPELHYMRGPGPATARRVSMR</sequence>
<name>A0ABU5AIS0_9HYPH</name>
<accession>A0ABU5AIS0</accession>
<reference evidence="1 2" key="1">
    <citation type="submission" date="2023-08" db="EMBL/GenBank/DDBJ databases">
        <title>Implementing the SeqCode for naming new Mesorhizobium species isolated from Vachellia karroo root nodules.</title>
        <authorList>
            <person name="Van Lill M."/>
        </authorList>
    </citation>
    <scope>NUCLEOTIDE SEQUENCE [LARGE SCALE GENOMIC DNA]</scope>
    <source>
        <strain evidence="1 2">VK4B</strain>
    </source>
</reference>
<organism evidence="1 2">
    <name type="scientific">Mesorhizobium abyssinicae</name>
    <dbReference type="NCBI Taxonomy" id="1209958"/>
    <lineage>
        <taxon>Bacteria</taxon>
        <taxon>Pseudomonadati</taxon>
        <taxon>Pseudomonadota</taxon>
        <taxon>Alphaproteobacteria</taxon>
        <taxon>Hyphomicrobiales</taxon>
        <taxon>Phyllobacteriaceae</taxon>
        <taxon>Mesorhizobium</taxon>
    </lineage>
</organism>
<keyword evidence="2" id="KW-1185">Reference proteome</keyword>
<evidence type="ECO:0000313" key="2">
    <source>
        <dbReference type="Proteomes" id="UP001276564"/>
    </source>
</evidence>
<evidence type="ECO:0000313" key="1">
    <source>
        <dbReference type="EMBL" id="MDX8537178.1"/>
    </source>
</evidence>
<proteinExistence type="predicted"/>
<dbReference type="EMBL" id="JAVIIP010000003">
    <property type="protein sequence ID" value="MDX8537178.1"/>
    <property type="molecule type" value="Genomic_DNA"/>
</dbReference>
<comment type="caution">
    <text evidence="1">The sequence shown here is derived from an EMBL/GenBank/DDBJ whole genome shotgun (WGS) entry which is preliminary data.</text>
</comment>
<dbReference type="RefSeq" id="WP_320320058.1">
    <property type="nucleotide sequence ID" value="NZ_JAVIIP010000003.1"/>
</dbReference>
<dbReference type="Proteomes" id="UP001276564">
    <property type="component" value="Unassembled WGS sequence"/>
</dbReference>